<dbReference type="Proteomes" id="UP000249633">
    <property type="component" value="Unassembled WGS sequence"/>
</dbReference>
<comment type="subcellular location">
    <subcellularLocation>
        <location evidence="2">Cell membrane</location>
        <topology evidence="2">Lipid-anchor</topology>
    </subcellularLocation>
</comment>
<name>A0A2W5DC20_9BURK</name>
<dbReference type="NCBIfam" id="TIGR01845">
    <property type="entry name" value="outer_NodT"/>
    <property type="match status" value="1"/>
</dbReference>
<dbReference type="GO" id="GO:0005886">
    <property type="term" value="C:plasma membrane"/>
    <property type="evidence" value="ECO:0007669"/>
    <property type="project" value="UniProtKB-SubCell"/>
</dbReference>
<dbReference type="PROSITE" id="PS51257">
    <property type="entry name" value="PROKAR_LIPOPROTEIN"/>
    <property type="match status" value="1"/>
</dbReference>
<proteinExistence type="inferred from homology"/>
<keyword evidence="2" id="KW-0564">Palmitate</keyword>
<keyword evidence="2" id="KW-0472">Membrane</keyword>
<keyword evidence="2" id="KW-0732">Signal</keyword>
<feature type="chain" id="PRO_5015796340" evidence="2">
    <location>
        <begin position="21"/>
        <end position="469"/>
    </location>
</feature>
<comment type="caution">
    <text evidence="3">The sequence shown here is derived from an EMBL/GenBank/DDBJ whole genome shotgun (WGS) entry which is preliminary data.</text>
</comment>
<dbReference type="Gene3D" id="1.20.1600.10">
    <property type="entry name" value="Outer membrane efflux proteins (OEP)"/>
    <property type="match status" value="1"/>
</dbReference>
<sequence>MTRRPRATPLLLLGACLALGACSTTLAPAPPSAPAVPDAWRQAGGQQPVHAGWWRAYGDDTLNALIAEALANNHDLRMASARLAEARALAEAQAGAQWPSLDLAAGGSRARAISDVSLKPYLSTGHQELFQAAYEVDLSGRIAAALNAAEANAQASAAMRDSVQLSLTATVASTYLSLLQLDAQLALTRQTMASRQASLQLTRQREHSGHASALESAQAEAEWRNTALVEPQLLQAIQRQEATLNLLLARLPGPIKRGRPLAAWVARGLPAAGLPSELLRRRPDLAAAELQLVAADAQLAASRAALLPSLRLTASLGRTGASVLHGDPFTIWSVGGSVLAPLFNGGRLRAQVRASDARREQALTAYEHATLAAFEEVDTLLDSYALVRQQLEQAAGQQQALAEALRIAQRRRAAGYASYLDELVAQRGLFAAQQGALQYQAALLQGEVALYRALGGGWDDGTHRPPAAP</sequence>
<keyword evidence="2" id="KW-1134">Transmembrane beta strand</keyword>
<comment type="similarity">
    <text evidence="1 2">Belongs to the outer membrane factor (OMF) (TC 1.B.17) family.</text>
</comment>
<evidence type="ECO:0000256" key="2">
    <source>
        <dbReference type="RuleBase" id="RU362097"/>
    </source>
</evidence>
<keyword evidence="2" id="KW-0812">Transmembrane</keyword>
<evidence type="ECO:0000256" key="1">
    <source>
        <dbReference type="ARBA" id="ARBA00007613"/>
    </source>
</evidence>
<evidence type="ECO:0000313" key="3">
    <source>
        <dbReference type="EMBL" id="PZP28228.1"/>
    </source>
</evidence>
<accession>A0A2W5DC20</accession>
<organism evidence="3 4">
    <name type="scientific">Roseateles depolymerans</name>
    <dbReference type="NCBI Taxonomy" id="76731"/>
    <lineage>
        <taxon>Bacteria</taxon>
        <taxon>Pseudomonadati</taxon>
        <taxon>Pseudomonadota</taxon>
        <taxon>Betaproteobacteria</taxon>
        <taxon>Burkholderiales</taxon>
        <taxon>Sphaerotilaceae</taxon>
        <taxon>Roseateles</taxon>
    </lineage>
</organism>
<dbReference type="PANTHER" id="PTHR30203:SF33">
    <property type="entry name" value="BLR4455 PROTEIN"/>
    <property type="match status" value="1"/>
</dbReference>
<feature type="signal peptide" evidence="2">
    <location>
        <begin position="1"/>
        <end position="20"/>
    </location>
</feature>
<dbReference type="GO" id="GO:0015562">
    <property type="term" value="F:efflux transmembrane transporter activity"/>
    <property type="evidence" value="ECO:0007669"/>
    <property type="project" value="InterPro"/>
</dbReference>
<dbReference type="Gene3D" id="2.20.200.10">
    <property type="entry name" value="Outer membrane efflux proteins (OEP)"/>
    <property type="match status" value="1"/>
</dbReference>
<dbReference type="PANTHER" id="PTHR30203">
    <property type="entry name" value="OUTER MEMBRANE CATION EFFLUX PROTEIN"/>
    <property type="match status" value="1"/>
</dbReference>
<dbReference type="EMBL" id="QFOD01000024">
    <property type="protein sequence ID" value="PZP28228.1"/>
    <property type="molecule type" value="Genomic_DNA"/>
</dbReference>
<dbReference type="Pfam" id="PF02321">
    <property type="entry name" value="OEP"/>
    <property type="match status" value="2"/>
</dbReference>
<gene>
    <name evidence="3" type="ORF">DI603_19990</name>
</gene>
<keyword evidence="2" id="KW-0449">Lipoprotein</keyword>
<evidence type="ECO:0000313" key="4">
    <source>
        <dbReference type="Proteomes" id="UP000249633"/>
    </source>
</evidence>
<dbReference type="SUPFAM" id="SSF56954">
    <property type="entry name" value="Outer membrane efflux proteins (OEP)"/>
    <property type="match status" value="1"/>
</dbReference>
<protein>
    <submittedName>
        <fullName evidence="3">Transporter</fullName>
    </submittedName>
</protein>
<dbReference type="InterPro" id="IPR003423">
    <property type="entry name" value="OMP_efflux"/>
</dbReference>
<reference evidence="3 4" key="1">
    <citation type="submission" date="2017-08" db="EMBL/GenBank/DDBJ databases">
        <title>Infants hospitalized years apart are colonized by the same room-sourced microbial strains.</title>
        <authorList>
            <person name="Brooks B."/>
            <person name="Olm M.R."/>
            <person name="Firek B.A."/>
            <person name="Baker R."/>
            <person name="Thomas B.C."/>
            <person name="Morowitz M.J."/>
            <person name="Banfield J.F."/>
        </authorList>
    </citation>
    <scope>NUCLEOTIDE SEQUENCE [LARGE SCALE GENOMIC DNA]</scope>
    <source>
        <strain evidence="3">S2_012_000_R2_81</strain>
    </source>
</reference>
<dbReference type="InterPro" id="IPR010131">
    <property type="entry name" value="MdtP/NodT-like"/>
</dbReference>
<dbReference type="AlphaFoldDB" id="A0A2W5DC20"/>